<evidence type="ECO:0000256" key="1">
    <source>
        <dbReference type="SAM" id="MobiDB-lite"/>
    </source>
</evidence>
<feature type="region of interest" description="Disordered" evidence="1">
    <location>
        <begin position="1"/>
        <end position="68"/>
    </location>
</feature>
<dbReference type="EMBL" id="PPTU01000003">
    <property type="protein sequence ID" value="RDB72445.1"/>
    <property type="molecule type" value="Genomic_DNA"/>
</dbReference>
<feature type="compositionally biased region" description="Basic residues" evidence="1">
    <location>
        <begin position="47"/>
        <end position="62"/>
    </location>
</feature>
<evidence type="ECO:0000313" key="2">
    <source>
        <dbReference type="EMBL" id="RDB72445.1"/>
    </source>
</evidence>
<proteinExistence type="predicted"/>
<evidence type="ECO:0000313" key="3">
    <source>
        <dbReference type="Proteomes" id="UP000253970"/>
    </source>
</evidence>
<sequence length="68" mass="7664">MRHACRGIVETEAPNTRPMDIARKTPRPSAASDIGHPFVQRTEAKTAKKHQIRKKSRRPSKHSAHDIA</sequence>
<accession>A0A369MJL8</accession>
<name>A0A369MJL8_EGGLN</name>
<protein>
    <submittedName>
        <fullName evidence="2">Uncharacterized protein</fullName>
    </submittedName>
</protein>
<comment type="caution">
    <text evidence="2">The sequence shown here is derived from an EMBL/GenBank/DDBJ whole genome shotgun (WGS) entry which is preliminary data.</text>
</comment>
<dbReference type="Proteomes" id="UP000253970">
    <property type="component" value="Unassembled WGS sequence"/>
</dbReference>
<organism evidence="2 3">
    <name type="scientific">Eggerthella lenta</name>
    <name type="common">Eubacterium lentum</name>
    <dbReference type="NCBI Taxonomy" id="84112"/>
    <lineage>
        <taxon>Bacteria</taxon>
        <taxon>Bacillati</taxon>
        <taxon>Actinomycetota</taxon>
        <taxon>Coriobacteriia</taxon>
        <taxon>Eggerthellales</taxon>
        <taxon>Eggerthellaceae</taxon>
        <taxon>Eggerthella</taxon>
    </lineage>
</organism>
<reference evidence="2 3" key="1">
    <citation type="journal article" date="2018" name="Elife">
        <title>Discovery and characterization of a prevalent human gut bacterial enzyme sufficient for the inactivation of a family of plant toxins.</title>
        <authorList>
            <person name="Koppel N."/>
            <person name="Bisanz J.E."/>
            <person name="Pandelia M.E."/>
            <person name="Turnbaugh P.J."/>
            <person name="Balskus E.P."/>
        </authorList>
    </citation>
    <scope>NUCLEOTIDE SEQUENCE [LARGE SCALE GENOMIC DNA]</scope>
    <source>
        <strain evidence="2 3">W1 BHI 6</strain>
    </source>
</reference>
<dbReference type="AlphaFoldDB" id="A0A369MJL8"/>
<gene>
    <name evidence="2" type="ORF">C1875_02950</name>
</gene>